<dbReference type="STRING" id="461836.A0A0L0DII1"/>
<dbReference type="AlphaFoldDB" id="A0A0L0DII1"/>
<sequence length="238" mass="25406">MEVNAYMAHKDKASWFVNDRVHTDGKMYAATPFDPLFLMLAVLERCPSIETSFHRRDQILSCESCPALGRTLGALVADFSPLCERKGKEAVGDDSSLWRLDEARVVAWLKTKVEAVVAAMALVSAAAVSGFRSSSARNKKRKRSDELAGFAVALVSDYVSETWAAKLSEAVTGVTTSGDRAAAAKKAKTSASSGAATDADIAPLEDYSKGFKKSSSTASAASKMTPAQKRLSQTNLKG</sequence>
<dbReference type="GO" id="GO:0032299">
    <property type="term" value="C:ribonuclease H2 complex"/>
    <property type="evidence" value="ECO:0007669"/>
    <property type="project" value="InterPro"/>
</dbReference>
<dbReference type="Gene3D" id="2.20.25.530">
    <property type="match status" value="1"/>
</dbReference>
<name>A0A0L0DII1_THETB</name>
<dbReference type="OrthoDB" id="29098at2759"/>
<dbReference type="PANTHER" id="PTHR13383">
    <property type="entry name" value="RIBONUCLEASE H2 SUBUNIT B"/>
    <property type="match status" value="1"/>
</dbReference>
<dbReference type="Proteomes" id="UP000054408">
    <property type="component" value="Unassembled WGS sequence"/>
</dbReference>
<dbReference type="PANTHER" id="PTHR13383:SF11">
    <property type="entry name" value="RIBONUCLEASE H2 SUBUNIT B"/>
    <property type="match status" value="1"/>
</dbReference>
<keyword evidence="3" id="KW-1185">Reference proteome</keyword>
<accession>A0A0L0DII1</accession>
<organism evidence="2 3">
    <name type="scientific">Thecamonas trahens ATCC 50062</name>
    <dbReference type="NCBI Taxonomy" id="461836"/>
    <lineage>
        <taxon>Eukaryota</taxon>
        <taxon>Apusozoa</taxon>
        <taxon>Apusomonadida</taxon>
        <taxon>Apusomonadidae</taxon>
        <taxon>Thecamonas</taxon>
    </lineage>
</organism>
<dbReference type="GO" id="GO:0005654">
    <property type="term" value="C:nucleoplasm"/>
    <property type="evidence" value="ECO:0007669"/>
    <property type="project" value="TreeGrafter"/>
</dbReference>
<proteinExistence type="predicted"/>
<feature type="region of interest" description="Disordered" evidence="1">
    <location>
        <begin position="210"/>
        <end position="238"/>
    </location>
</feature>
<dbReference type="RefSeq" id="XP_013762177.1">
    <property type="nucleotide sequence ID" value="XM_013906723.1"/>
</dbReference>
<feature type="compositionally biased region" description="Low complexity" evidence="1">
    <location>
        <begin position="213"/>
        <end position="223"/>
    </location>
</feature>
<reference evidence="2 3" key="1">
    <citation type="submission" date="2010-05" db="EMBL/GenBank/DDBJ databases">
        <title>The Genome Sequence of Thecamonas trahens ATCC 50062.</title>
        <authorList>
            <consortium name="The Broad Institute Genome Sequencing Platform"/>
            <person name="Russ C."/>
            <person name="Cuomo C."/>
            <person name="Shea T."/>
            <person name="Young S.K."/>
            <person name="Zeng Q."/>
            <person name="Koehrsen M."/>
            <person name="Haas B."/>
            <person name="Borodovsky M."/>
            <person name="Guigo R."/>
            <person name="Alvarado L."/>
            <person name="Berlin A."/>
            <person name="Bochicchio J."/>
            <person name="Borenstein D."/>
            <person name="Chapman S."/>
            <person name="Chen Z."/>
            <person name="Freedman E."/>
            <person name="Gellesch M."/>
            <person name="Goldberg J."/>
            <person name="Griggs A."/>
            <person name="Gujja S."/>
            <person name="Heilman E."/>
            <person name="Heiman D."/>
            <person name="Hepburn T."/>
            <person name="Howarth C."/>
            <person name="Jen D."/>
            <person name="Larson L."/>
            <person name="Mehta T."/>
            <person name="Park D."/>
            <person name="Pearson M."/>
            <person name="Roberts A."/>
            <person name="Saif S."/>
            <person name="Shenoy N."/>
            <person name="Sisk P."/>
            <person name="Stolte C."/>
            <person name="Sykes S."/>
            <person name="Thomson T."/>
            <person name="Walk T."/>
            <person name="White J."/>
            <person name="Yandava C."/>
            <person name="Burger G."/>
            <person name="Gray M.W."/>
            <person name="Holland P.W.H."/>
            <person name="King N."/>
            <person name="Lang F.B.F."/>
            <person name="Roger A.J."/>
            <person name="Ruiz-Trillo I."/>
            <person name="Lander E."/>
            <person name="Nusbaum C."/>
        </authorList>
    </citation>
    <scope>NUCLEOTIDE SEQUENCE [LARGE SCALE GENOMIC DNA]</scope>
    <source>
        <strain evidence="2 3">ATCC 50062</strain>
    </source>
</reference>
<dbReference type="InterPro" id="IPR040456">
    <property type="entry name" value="RNase_H2_suB"/>
</dbReference>
<evidence type="ECO:0000313" key="2">
    <source>
        <dbReference type="EMBL" id="KNC52174.1"/>
    </source>
</evidence>
<dbReference type="OMA" id="WFINESA"/>
<dbReference type="GeneID" id="25560774"/>
<dbReference type="EMBL" id="GL349436">
    <property type="protein sequence ID" value="KNC52174.1"/>
    <property type="molecule type" value="Genomic_DNA"/>
</dbReference>
<evidence type="ECO:0000313" key="3">
    <source>
        <dbReference type="Proteomes" id="UP000054408"/>
    </source>
</evidence>
<evidence type="ECO:0000256" key="1">
    <source>
        <dbReference type="SAM" id="MobiDB-lite"/>
    </source>
</evidence>
<dbReference type="GO" id="GO:0006401">
    <property type="term" value="P:RNA catabolic process"/>
    <property type="evidence" value="ECO:0007669"/>
    <property type="project" value="TreeGrafter"/>
</dbReference>
<dbReference type="Gene3D" id="1.10.20.120">
    <property type="match status" value="1"/>
</dbReference>
<gene>
    <name evidence="2" type="ORF">AMSG_01000</name>
</gene>
<dbReference type="eggNOG" id="KOG4705">
    <property type="taxonomic scope" value="Eukaryota"/>
</dbReference>
<protein>
    <submittedName>
        <fullName evidence="2">Uncharacterized protein</fullName>
    </submittedName>
</protein>